<sequence>MVPATHLEVYVKRLIAHGYKVGVCRQTETRALKAVTENANRPFERKLSGVYTASTWIDHVSCCEKSDEQVICAIVDRPTSRTCTALAFVSIDMATSSITYDEWLDDSTREGLYTRIMHLVPREVVLLSSLSDGTRRAVSMYAAASATYNVRMETREAFEPLASFLQGDVLAWALAACPVEVQRALALLLTYLATYDLTSAFHYVDHYATFTSRSSMVLSGSTLSHLELLRNATDHGGDGSLFWLLDECATSMGRRLLRQWIRRPLVDPVAIQARADAVSLLRERRDRILHRVVSLLTHLPDLTRGLTRILYTLVDPAELVSILLTLYRVTHEIEAHDSTRSTLLNTALQDLRAPKSEVSAFVSALHIPNARSNSKVSLYTDSSRYPAIQKWKQQLEDDELAAQLQLVDIRRILRRPALQFISIAGIDHLIEVRASDAGRVPADWVRINSTKRAVRFHTPAIVELQRQRDRHREMLTAVANEAFRDFVRHVAQAYMPLRRAVHALATIDVLTSLARVASRPGYVRPHVHDQGNLIQLRQCRHPVTEARTNGYIPNDIALGSLKQTEAPRGMLLTGSNMGGKSSMMRAIALTIIMAQIGSFVPCQSAEITCRDAIASRMGARDDILRGESTFLVEARETAFILRTSTPRTLVLLDEFGRGTSTFDGMALAYAVLRSFLERGPAMPTLLFITHYVPLTRLAHLFPQQLMNVHMQVQIMRHQGKEDEVVFLHRVLPGAASRSFGIHAAALSGIPTTIIERAKSKALELEEAERLIHYAHVVKLLGQGDAEAALESIQSITLEA</sequence>
<dbReference type="SUPFAM" id="SSF48334">
    <property type="entry name" value="DNA repair protein MutS, domain III"/>
    <property type="match status" value="1"/>
</dbReference>
<dbReference type="FunCoup" id="A8Q968">
    <property type="interactions" value="482"/>
</dbReference>
<dbReference type="SMART" id="SM00533">
    <property type="entry name" value="MUTSd"/>
    <property type="match status" value="1"/>
</dbReference>
<organism evidence="10 11">
    <name type="scientific">Malassezia globosa (strain ATCC MYA-4612 / CBS 7966)</name>
    <name type="common">Dandruff-associated fungus</name>
    <dbReference type="NCBI Taxonomy" id="425265"/>
    <lineage>
        <taxon>Eukaryota</taxon>
        <taxon>Fungi</taxon>
        <taxon>Dikarya</taxon>
        <taxon>Basidiomycota</taxon>
        <taxon>Ustilaginomycotina</taxon>
        <taxon>Malasseziomycetes</taxon>
        <taxon>Malasseziales</taxon>
        <taxon>Malasseziaceae</taxon>
        <taxon>Malassezia</taxon>
    </lineage>
</organism>
<evidence type="ECO:0000256" key="7">
    <source>
        <dbReference type="ARBA" id="ARBA00029792"/>
    </source>
</evidence>
<dbReference type="InterPro" id="IPR007695">
    <property type="entry name" value="DNA_mismatch_repair_MutS-lik_N"/>
</dbReference>
<keyword evidence="6 8" id="KW-0234">DNA repair</keyword>
<evidence type="ECO:0000313" key="11">
    <source>
        <dbReference type="Proteomes" id="UP000008837"/>
    </source>
</evidence>
<dbReference type="SUPFAM" id="SSF55271">
    <property type="entry name" value="DNA repair protein MutS, domain I"/>
    <property type="match status" value="1"/>
</dbReference>
<evidence type="ECO:0000256" key="8">
    <source>
        <dbReference type="RuleBase" id="RU003756"/>
    </source>
</evidence>
<gene>
    <name evidence="10" type="ORF">MGL_3423</name>
</gene>
<evidence type="ECO:0000256" key="4">
    <source>
        <dbReference type="ARBA" id="ARBA00022840"/>
    </source>
</evidence>
<feature type="domain" description="DNA mismatch repair proteins mutS family" evidence="9">
    <location>
        <begin position="648"/>
        <end position="664"/>
    </location>
</feature>
<dbReference type="RefSeq" id="XP_001729388.1">
    <property type="nucleotide sequence ID" value="XM_001729336.1"/>
</dbReference>
<dbReference type="Gene3D" id="3.40.50.300">
    <property type="entry name" value="P-loop containing nucleotide triphosphate hydrolases"/>
    <property type="match status" value="1"/>
</dbReference>
<dbReference type="InterPro" id="IPR000432">
    <property type="entry name" value="DNA_mismatch_repair_MutS_C"/>
</dbReference>
<dbReference type="Pfam" id="PF05192">
    <property type="entry name" value="MutS_III"/>
    <property type="match status" value="1"/>
</dbReference>
<dbReference type="GO" id="GO:0005634">
    <property type="term" value="C:nucleus"/>
    <property type="evidence" value="ECO:0007669"/>
    <property type="project" value="TreeGrafter"/>
</dbReference>
<name>A8Q968_MALGO</name>
<dbReference type="InterPro" id="IPR007696">
    <property type="entry name" value="DNA_mismatch_repair_MutS_core"/>
</dbReference>
<evidence type="ECO:0000256" key="1">
    <source>
        <dbReference type="ARBA" id="ARBA00007094"/>
    </source>
</evidence>
<dbReference type="InterPro" id="IPR017261">
    <property type="entry name" value="DNA_mismatch_repair_MutS/MSH"/>
</dbReference>
<dbReference type="InterPro" id="IPR036678">
    <property type="entry name" value="MutS_con_dom_sf"/>
</dbReference>
<dbReference type="FunFam" id="1.10.1420.10:FF:000004">
    <property type="entry name" value="DNA mismatch repair protein Msh3"/>
    <property type="match status" value="1"/>
</dbReference>
<dbReference type="PANTHER" id="PTHR11361">
    <property type="entry name" value="DNA MISMATCH REPAIR PROTEIN MUTS FAMILY MEMBER"/>
    <property type="match status" value="1"/>
</dbReference>
<dbReference type="InterPro" id="IPR007861">
    <property type="entry name" value="DNA_mismatch_repair_MutS_clamp"/>
</dbReference>
<dbReference type="Gene3D" id="1.10.1420.10">
    <property type="match status" value="2"/>
</dbReference>
<comment type="function">
    <text evidence="8">Component of the post-replicative DNA mismatch repair system (MMR).</text>
</comment>
<evidence type="ECO:0000256" key="5">
    <source>
        <dbReference type="ARBA" id="ARBA00023125"/>
    </source>
</evidence>
<keyword evidence="4" id="KW-0067">ATP-binding</keyword>
<dbReference type="AlphaFoldDB" id="A8Q968"/>
<dbReference type="Gene3D" id="3.40.1170.10">
    <property type="entry name" value="DNA repair protein MutS, domain I"/>
    <property type="match status" value="1"/>
</dbReference>
<dbReference type="OrthoDB" id="121051at2759"/>
<dbReference type="GO" id="GO:0005524">
    <property type="term" value="F:ATP binding"/>
    <property type="evidence" value="ECO:0007669"/>
    <property type="project" value="UniProtKB-KW"/>
</dbReference>
<dbReference type="InterPro" id="IPR036187">
    <property type="entry name" value="DNA_mismatch_repair_MutS_sf"/>
</dbReference>
<protein>
    <recommendedName>
        <fullName evidence="7">MutS protein homolog 3</fullName>
    </recommendedName>
</protein>
<comment type="similarity">
    <text evidence="1">Belongs to the DNA mismatch repair MutS family. MSH3 subfamily.</text>
</comment>
<keyword evidence="11" id="KW-1185">Reference proteome</keyword>
<dbReference type="EMBL" id="AAYY01000013">
    <property type="protein sequence ID" value="EDP42174.1"/>
    <property type="molecule type" value="Genomic_DNA"/>
</dbReference>
<proteinExistence type="inferred from homology"/>
<dbReference type="InterPro" id="IPR016151">
    <property type="entry name" value="DNA_mismatch_repair_MutS_N"/>
</dbReference>
<keyword evidence="2 8" id="KW-0547">Nucleotide-binding</keyword>
<dbReference type="Pfam" id="PF05188">
    <property type="entry name" value="MutS_II"/>
    <property type="match status" value="1"/>
</dbReference>
<dbReference type="InterPro" id="IPR027417">
    <property type="entry name" value="P-loop_NTPase"/>
</dbReference>
<dbReference type="GO" id="GO:0030983">
    <property type="term" value="F:mismatched DNA binding"/>
    <property type="evidence" value="ECO:0007669"/>
    <property type="project" value="InterPro"/>
</dbReference>
<dbReference type="KEGG" id="mgl:MGL_3423"/>
<keyword evidence="5 8" id="KW-0238">DNA-binding</keyword>
<dbReference type="Pfam" id="PF05190">
    <property type="entry name" value="MutS_IV"/>
    <property type="match status" value="1"/>
</dbReference>
<dbReference type="SUPFAM" id="SSF52540">
    <property type="entry name" value="P-loop containing nucleoside triphosphate hydrolases"/>
    <property type="match status" value="1"/>
</dbReference>
<reference evidence="10 11" key="1">
    <citation type="journal article" date="2007" name="Proc. Natl. Acad. Sci. U.S.A.">
        <title>Dandruff-associated Malassezia genomes reveal convergent and divergent virulence traits shared with plant and human fungal pathogens.</title>
        <authorList>
            <person name="Xu J."/>
            <person name="Saunders C.W."/>
            <person name="Hu P."/>
            <person name="Grant R.A."/>
            <person name="Boekhout T."/>
            <person name="Kuramae E.E."/>
            <person name="Kronstad J.W."/>
            <person name="Deangelis Y.M."/>
            <person name="Reeder N.L."/>
            <person name="Johnstone K.R."/>
            <person name="Leland M."/>
            <person name="Fieno A.M."/>
            <person name="Begley W.M."/>
            <person name="Sun Y."/>
            <person name="Lacey M.P."/>
            <person name="Chaudhary T."/>
            <person name="Keough T."/>
            <person name="Chu L."/>
            <person name="Sears R."/>
            <person name="Yuan B."/>
            <person name="Dawson T.L.Jr."/>
        </authorList>
    </citation>
    <scope>NUCLEOTIDE SEQUENCE [LARGE SCALE GENOMIC DNA]</scope>
    <source>
        <strain evidence="11">ATCC MYA-4612 / CBS 7966</strain>
    </source>
</reference>
<dbReference type="PROSITE" id="PS00486">
    <property type="entry name" value="DNA_MISMATCH_REPAIR_2"/>
    <property type="match status" value="1"/>
</dbReference>
<evidence type="ECO:0000259" key="9">
    <source>
        <dbReference type="PROSITE" id="PS00486"/>
    </source>
</evidence>
<dbReference type="Pfam" id="PF01624">
    <property type="entry name" value="MutS_I"/>
    <property type="match status" value="1"/>
</dbReference>
<dbReference type="SMART" id="SM00534">
    <property type="entry name" value="MUTSac"/>
    <property type="match status" value="1"/>
</dbReference>
<dbReference type="VEuPathDB" id="FungiDB:MGL_3423"/>
<dbReference type="Pfam" id="PF00488">
    <property type="entry name" value="MutS_V"/>
    <property type="match status" value="1"/>
</dbReference>
<evidence type="ECO:0000256" key="6">
    <source>
        <dbReference type="ARBA" id="ARBA00023204"/>
    </source>
</evidence>
<dbReference type="Proteomes" id="UP000008837">
    <property type="component" value="Unassembled WGS sequence"/>
</dbReference>
<accession>A8Q968</accession>
<evidence type="ECO:0000256" key="2">
    <source>
        <dbReference type="ARBA" id="ARBA00022741"/>
    </source>
</evidence>
<evidence type="ECO:0000313" key="10">
    <source>
        <dbReference type="EMBL" id="EDP42174.1"/>
    </source>
</evidence>
<evidence type="ECO:0000256" key="3">
    <source>
        <dbReference type="ARBA" id="ARBA00022763"/>
    </source>
</evidence>
<dbReference type="PANTHER" id="PTHR11361:SF34">
    <property type="entry name" value="DNA MISMATCH REPAIR PROTEIN MSH1, MITOCHONDRIAL"/>
    <property type="match status" value="1"/>
</dbReference>
<dbReference type="GO" id="GO:0006298">
    <property type="term" value="P:mismatch repair"/>
    <property type="evidence" value="ECO:0007669"/>
    <property type="project" value="InterPro"/>
</dbReference>
<dbReference type="NCBIfam" id="NF003810">
    <property type="entry name" value="PRK05399.1"/>
    <property type="match status" value="1"/>
</dbReference>
<dbReference type="SUPFAM" id="SSF53150">
    <property type="entry name" value="DNA repair protein MutS, domain II"/>
    <property type="match status" value="1"/>
</dbReference>
<dbReference type="PIRSF" id="PIRSF037677">
    <property type="entry name" value="DNA_mis_repair_Msh6"/>
    <property type="match status" value="1"/>
</dbReference>
<dbReference type="STRING" id="425265.A8Q968"/>
<dbReference type="InterPro" id="IPR007860">
    <property type="entry name" value="DNA_mmatch_repair_MutS_con_dom"/>
</dbReference>
<comment type="caution">
    <text evidence="10">The sequence shown here is derived from an EMBL/GenBank/DDBJ whole genome shotgun (WGS) entry which is preliminary data.</text>
</comment>
<keyword evidence="3 8" id="KW-0227">DNA damage</keyword>
<dbReference type="GO" id="GO:0140664">
    <property type="term" value="F:ATP-dependent DNA damage sensor activity"/>
    <property type="evidence" value="ECO:0007669"/>
    <property type="project" value="InterPro"/>
</dbReference>
<dbReference type="InParanoid" id="A8Q968"/>
<dbReference type="InterPro" id="IPR045076">
    <property type="entry name" value="MutS"/>
</dbReference>
<dbReference type="OMA" id="INMHAAR"/>
<dbReference type="Gene3D" id="3.30.420.110">
    <property type="entry name" value="MutS, connector domain"/>
    <property type="match status" value="1"/>
</dbReference>
<dbReference type="GeneID" id="5853695"/>